<feature type="binding site" evidence="4">
    <location>
        <position position="255"/>
    </location>
    <ligand>
        <name>S-adenosyl-L-methionine</name>
        <dbReference type="ChEBI" id="CHEBI:59789"/>
    </ligand>
</feature>
<dbReference type="Gene3D" id="2.40.50.140">
    <property type="entry name" value="Nucleic acid-binding proteins"/>
    <property type="match status" value="1"/>
</dbReference>
<sequence>MNQRRKKSHSEQEIKDLRLLRPAHGGFCVGFDDSGVIFVRQGLPGELVDVKTYDAKGRVRFAQVTKVKEPSEWRRESIWKTATQSGLGGAELAHVHPAYQLQWKTEVLADTLRRIGSGQTAEAFSTFFSNEEAGPVLAQHRLEGEDGKRTRAEFVVDANGRLAMHKVASMDLVAVDEYPLGTAAIANHEIFSSDSAFAELLHESERIRIIDTADGVFVRIGQQWYNKHAHPIPLGLVHYRVGDSLLAADPNGFWQAGKGSAELLSDTVRELMPAGDEPVLELFSGAGLLSRVVSAQTDGHSRYVLSVEGNEMASRIGPKNAPQAHHLAAEISVQSLGELINQLPQKPFRVLADPPRQGLGAQLVRELVASKPLSVLLVSCDPAAFAADAKQLGRLGYLPQKLTILDLFPDTHHFETVCLFEPIPNS</sequence>
<dbReference type="OrthoDB" id="9804590at2"/>
<dbReference type="PROSITE" id="PS51687">
    <property type="entry name" value="SAM_MT_RNA_M5U"/>
    <property type="match status" value="1"/>
</dbReference>
<evidence type="ECO:0000256" key="3">
    <source>
        <dbReference type="ARBA" id="ARBA00022691"/>
    </source>
</evidence>
<dbReference type="PANTHER" id="PTHR11061:SF30">
    <property type="entry name" value="TRNA (URACIL(54)-C(5))-METHYLTRANSFERASE"/>
    <property type="match status" value="1"/>
</dbReference>
<protein>
    <recommendedName>
        <fullName evidence="7">Class I SAM-dependent RNA methyltransferase</fullName>
    </recommendedName>
</protein>
<accession>A0A1Q5PJH3</accession>
<keyword evidence="6" id="KW-1185">Reference proteome</keyword>
<dbReference type="Gene3D" id="3.40.50.150">
    <property type="entry name" value="Vaccinia Virus protein VP39"/>
    <property type="match status" value="1"/>
</dbReference>
<evidence type="ECO:0000313" key="6">
    <source>
        <dbReference type="Proteomes" id="UP000186785"/>
    </source>
</evidence>
<keyword evidence="2 4" id="KW-0808">Transferase</keyword>
<reference evidence="5 6" key="1">
    <citation type="submission" date="2016-11" db="EMBL/GenBank/DDBJ databases">
        <title>Actinomyces gypaetusis sp. nov. isolated from the vulture Gypaetus barbatus in Qinghai Tibet Plateau China.</title>
        <authorList>
            <person name="Meng X."/>
        </authorList>
    </citation>
    <scope>NUCLEOTIDE SEQUENCE [LARGE SCALE GENOMIC DNA]</scope>
    <source>
        <strain evidence="5 6">VUL4_2</strain>
    </source>
</reference>
<evidence type="ECO:0008006" key="7">
    <source>
        <dbReference type="Google" id="ProtNLM"/>
    </source>
</evidence>
<evidence type="ECO:0000256" key="1">
    <source>
        <dbReference type="ARBA" id="ARBA00022603"/>
    </source>
</evidence>
<evidence type="ECO:0000256" key="2">
    <source>
        <dbReference type="ARBA" id="ARBA00022679"/>
    </source>
</evidence>
<feature type="binding site" evidence="4">
    <location>
        <position position="308"/>
    </location>
    <ligand>
        <name>S-adenosyl-L-methionine</name>
        <dbReference type="ChEBI" id="CHEBI:59789"/>
    </ligand>
</feature>
<feature type="binding site" evidence="4">
    <location>
        <position position="353"/>
    </location>
    <ligand>
        <name>S-adenosyl-L-methionine</name>
        <dbReference type="ChEBI" id="CHEBI:59789"/>
    </ligand>
</feature>
<dbReference type="AlphaFoldDB" id="A0A1Q5PJH3"/>
<dbReference type="InterPro" id="IPR029063">
    <property type="entry name" value="SAM-dependent_MTases_sf"/>
</dbReference>
<dbReference type="EMBL" id="MQSV01000007">
    <property type="protein sequence ID" value="OKL45988.1"/>
    <property type="molecule type" value="Genomic_DNA"/>
</dbReference>
<feature type="active site" description="Nucleophile" evidence="4">
    <location>
        <position position="380"/>
    </location>
</feature>
<name>A0A1Q5PJH3_9ACTO</name>
<comment type="caution">
    <text evidence="5">The sequence shown here is derived from an EMBL/GenBank/DDBJ whole genome shotgun (WGS) entry which is preliminary data.</text>
</comment>
<gene>
    <name evidence="5" type="ORF">BSR29_08390</name>
</gene>
<dbReference type="GO" id="GO:0032259">
    <property type="term" value="P:methylation"/>
    <property type="evidence" value="ECO:0007669"/>
    <property type="project" value="UniProtKB-KW"/>
</dbReference>
<dbReference type="GO" id="GO:0006396">
    <property type="term" value="P:RNA processing"/>
    <property type="evidence" value="ECO:0007669"/>
    <property type="project" value="InterPro"/>
</dbReference>
<organism evidence="5 6">
    <name type="scientific">Boudabousia liubingyangii</name>
    <dbReference type="NCBI Taxonomy" id="1921764"/>
    <lineage>
        <taxon>Bacteria</taxon>
        <taxon>Bacillati</taxon>
        <taxon>Actinomycetota</taxon>
        <taxon>Actinomycetes</taxon>
        <taxon>Actinomycetales</taxon>
        <taxon>Actinomycetaceae</taxon>
        <taxon>Boudabousia</taxon>
    </lineage>
</organism>
<dbReference type="SUPFAM" id="SSF50249">
    <property type="entry name" value="Nucleic acid-binding proteins"/>
    <property type="match status" value="1"/>
</dbReference>
<dbReference type="PANTHER" id="PTHR11061">
    <property type="entry name" value="RNA M5U METHYLTRANSFERASE"/>
    <property type="match status" value="1"/>
</dbReference>
<dbReference type="Gene3D" id="2.40.50.1070">
    <property type="match status" value="1"/>
</dbReference>
<proteinExistence type="inferred from homology"/>
<dbReference type="Proteomes" id="UP000186785">
    <property type="component" value="Unassembled WGS sequence"/>
</dbReference>
<evidence type="ECO:0000256" key="4">
    <source>
        <dbReference type="PROSITE-ProRule" id="PRU01024"/>
    </source>
</evidence>
<keyword evidence="1 4" id="KW-0489">Methyltransferase</keyword>
<feature type="binding site" evidence="4">
    <location>
        <position position="283"/>
    </location>
    <ligand>
        <name>S-adenosyl-L-methionine</name>
        <dbReference type="ChEBI" id="CHEBI:59789"/>
    </ligand>
</feature>
<dbReference type="SUPFAM" id="SSF53335">
    <property type="entry name" value="S-adenosyl-L-methionine-dependent methyltransferases"/>
    <property type="match status" value="1"/>
</dbReference>
<keyword evidence="3 4" id="KW-0949">S-adenosyl-L-methionine</keyword>
<evidence type="ECO:0000313" key="5">
    <source>
        <dbReference type="EMBL" id="OKL45988.1"/>
    </source>
</evidence>
<dbReference type="InterPro" id="IPR012340">
    <property type="entry name" value="NA-bd_OB-fold"/>
</dbReference>
<dbReference type="STRING" id="1921764.BSR28_04435"/>
<dbReference type="RefSeq" id="WP_073709855.1">
    <property type="nucleotide sequence ID" value="NZ_MQSV01000007.1"/>
</dbReference>
<dbReference type="Pfam" id="PF05958">
    <property type="entry name" value="tRNA_U5-meth_tr"/>
    <property type="match status" value="1"/>
</dbReference>
<dbReference type="InterPro" id="IPR010280">
    <property type="entry name" value="U5_MeTrfase_fam"/>
</dbReference>
<dbReference type="GO" id="GO:0008173">
    <property type="term" value="F:RNA methyltransferase activity"/>
    <property type="evidence" value="ECO:0007669"/>
    <property type="project" value="InterPro"/>
</dbReference>
<comment type="similarity">
    <text evidence="4">Belongs to the class I-like SAM-binding methyltransferase superfamily. RNA M5U methyltransferase family.</text>
</comment>